<name>A0ACC3SVF8_LIPKO</name>
<dbReference type="Proteomes" id="UP001433508">
    <property type="component" value="Unassembled WGS sequence"/>
</dbReference>
<comment type="caution">
    <text evidence="1">The sequence shown here is derived from an EMBL/GenBank/DDBJ whole genome shotgun (WGS) entry which is preliminary data.</text>
</comment>
<dbReference type="EMBL" id="MU971450">
    <property type="protein sequence ID" value="KAK9234757.1"/>
    <property type="molecule type" value="Genomic_DNA"/>
</dbReference>
<accession>A0ACC3SVF8</accession>
<reference evidence="2" key="1">
    <citation type="journal article" date="2024" name="Front. Bioeng. Biotechnol.">
        <title>Genome-scale model development and genomic sequencing of the oleaginous clade Lipomyces.</title>
        <authorList>
            <person name="Czajka J.J."/>
            <person name="Han Y."/>
            <person name="Kim J."/>
            <person name="Mondo S.J."/>
            <person name="Hofstad B.A."/>
            <person name="Robles A."/>
            <person name="Haridas S."/>
            <person name="Riley R."/>
            <person name="LaButti K."/>
            <person name="Pangilinan J."/>
            <person name="Andreopoulos W."/>
            <person name="Lipzen A."/>
            <person name="Yan J."/>
            <person name="Wang M."/>
            <person name="Ng V."/>
            <person name="Grigoriev I.V."/>
            <person name="Spatafora J.W."/>
            <person name="Magnuson J.K."/>
            <person name="Baker S.E."/>
            <person name="Pomraning K.R."/>
        </authorList>
    </citation>
    <scope>NUCLEOTIDE SEQUENCE [LARGE SCALE GENOMIC DNA]</scope>
    <source>
        <strain evidence="2">CBS 7786</strain>
    </source>
</reference>
<evidence type="ECO:0000313" key="2">
    <source>
        <dbReference type="Proteomes" id="UP001433508"/>
    </source>
</evidence>
<sequence length="426" mass="47767">MKLISRNSRGLTKTVDNSIVTAGSPVSGIVDLELDRPTIIDAVKVRFRGISMTTELRYSSPSPYSGFISPEQQKLREWHIHVDITTTLFEGQKNTVLSSGRHRLPFIVNVPIFSRCDCMTRLEEYRSQRLRQTWTCTGAVSGEVGDTPLPPSYEDNGDRYVRYEIIAVVDLPGKLENMFLVRNVTVVPVTLIHTSDPGWSNLSRLAGATADDKLIFIFKKVPENNVQDGPTRQSNGIFRSFRMTQTKSHVQIPTKLQVNIANDGQASIMDPLKVQILIRFQVDKTLLCLDPVDFRLTSMMVIMKSLTSRLTDIGKPVSVAEYILYKGDSLNVPLRAESVGDSLGFRLDPYVFTDLDISQVVPSFYLMDLYHHHQLEVTIGCSLNGSSNRTIACVCPIKVISAVDYDLDTERLMPPRYSVGEVQFKG</sequence>
<keyword evidence="2" id="KW-1185">Reference proteome</keyword>
<organism evidence="1 2">
    <name type="scientific">Lipomyces kononenkoae</name>
    <name type="common">Yeast</name>
    <dbReference type="NCBI Taxonomy" id="34357"/>
    <lineage>
        <taxon>Eukaryota</taxon>
        <taxon>Fungi</taxon>
        <taxon>Dikarya</taxon>
        <taxon>Ascomycota</taxon>
        <taxon>Saccharomycotina</taxon>
        <taxon>Lipomycetes</taxon>
        <taxon>Lipomycetales</taxon>
        <taxon>Lipomycetaceae</taxon>
        <taxon>Lipomyces</taxon>
    </lineage>
</organism>
<protein>
    <submittedName>
        <fullName evidence="1">Uncharacterized protein</fullName>
    </submittedName>
</protein>
<evidence type="ECO:0000313" key="1">
    <source>
        <dbReference type="EMBL" id="KAK9234757.1"/>
    </source>
</evidence>
<proteinExistence type="predicted"/>
<gene>
    <name evidence="1" type="ORF">V1525DRAFT_428284</name>
</gene>